<dbReference type="SUPFAM" id="SSF49265">
    <property type="entry name" value="Fibronectin type III"/>
    <property type="match status" value="1"/>
</dbReference>
<dbReference type="SUPFAM" id="SSF49785">
    <property type="entry name" value="Galactose-binding domain-like"/>
    <property type="match status" value="1"/>
</dbReference>
<dbReference type="InterPro" id="IPR025965">
    <property type="entry name" value="FlgD/Vpr_Ig-like"/>
</dbReference>
<name>A0A948RTR0_UNCEI</name>
<dbReference type="Pfam" id="PF11721">
    <property type="entry name" value="Malectin"/>
    <property type="match status" value="1"/>
</dbReference>
<evidence type="ECO:0000313" key="4">
    <source>
        <dbReference type="Proteomes" id="UP000777784"/>
    </source>
</evidence>
<dbReference type="InterPro" id="IPR036415">
    <property type="entry name" value="Lamin_tail_dom_sf"/>
</dbReference>
<reference evidence="3" key="1">
    <citation type="submission" date="2021-05" db="EMBL/GenBank/DDBJ databases">
        <title>Energy efficiency and biological interactions define the core microbiome of deep oligotrophic groundwater.</title>
        <authorList>
            <person name="Mehrshad M."/>
            <person name="Lopez-Fernandez M."/>
            <person name="Bell E."/>
            <person name="Bernier-Latmani R."/>
            <person name="Bertilsson S."/>
            <person name="Dopson M."/>
        </authorList>
    </citation>
    <scope>NUCLEOTIDE SEQUENCE</scope>
    <source>
        <strain evidence="3">Modern_marine.mb.64</strain>
    </source>
</reference>
<dbReference type="GO" id="GO:0016301">
    <property type="term" value="F:kinase activity"/>
    <property type="evidence" value="ECO:0007669"/>
    <property type="project" value="UniProtKB-KW"/>
</dbReference>
<dbReference type="SMART" id="SM00060">
    <property type="entry name" value="FN3"/>
    <property type="match status" value="1"/>
</dbReference>
<proteinExistence type="predicted"/>
<dbReference type="InterPro" id="IPR008979">
    <property type="entry name" value="Galactose-bd-like_sf"/>
</dbReference>
<dbReference type="PROSITE" id="PS51841">
    <property type="entry name" value="LTD"/>
    <property type="match status" value="1"/>
</dbReference>
<dbReference type="PROSITE" id="PS50853">
    <property type="entry name" value="FN3"/>
    <property type="match status" value="1"/>
</dbReference>
<dbReference type="AlphaFoldDB" id="A0A948RTR0"/>
<dbReference type="Gene3D" id="2.60.40.1260">
    <property type="entry name" value="Lamin Tail domain"/>
    <property type="match status" value="1"/>
</dbReference>
<comment type="caution">
    <text evidence="3">The sequence shown here is derived from an EMBL/GenBank/DDBJ whole genome shotgun (WGS) entry which is preliminary data.</text>
</comment>
<keyword evidence="3" id="KW-0808">Transferase</keyword>
<dbReference type="SUPFAM" id="SSF74853">
    <property type="entry name" value="Lamin A/C globular tail domain"/>
    <property type="match status" value="1"/>
</dbReference>
<gene>
    <name evidence="3" type="ORF">KJ970_07930</name>
</gene>
<dbReference type="Pfam" id="PF13860">
    <property type="entry name" value="FlgD_ig"/>
    <property type="match status" value="1"/>
</dbReference>
<dbReference type="InterPro" id="IPR021720">
    <property type="entry name" value="Malectin_dom"/>
</dbReference>
<dbReference type="Pfam" id="PF00932">
    <property type="entry name" value="LTD"/>
    <property type="match status" value="1"/>
</dbReference>
<feature type="domain" description="Fibronectin type-III" evidence="1">
    <location>
        <begin position="197"/>
        <end position="291"/>
    </location>
</feature>
<dbReference type="InterPro" id="IPR036116">
    <property type="entry name" value="FN3_sf"/>
</dbReference>
<dbReference type="InterPro" id="IPR003961">
    <property type="entry name" value="FN3_dom"/>
</dbReference>
<feature type="domain" description="LTD" evidence="2">
    <location>
        <begin position="642"/>
        <end position="780"/>
    </location>
</feature>
<dbReference type="Gene3D" id="2.60.40.10">
    <property type="entry name" value="Immunoglobulins"/>
    <property type="match status" value="1"/>
</dbReference>
<dbReference type="Gene3D" id="2.60.40.4070">
    <property type="match status" value="1"/>
</dbReference>
<dbReference type="PANTHER" id="PTHR40050">
    <property type="entry name" value="INNER SPORE COAT PROTEIN H"/>
    <property type="match status" value="1"/>
</dbReference>
<dbReference type="InterPro" id="IPR001322">
    <property type="entry name" value="Lamin_tail_dom"/>
</dbReference>
<keyword evidence="3" id="KW-0418">Kinase</keyword>
<sequence>MDRHSLLHPFPRHLPLFPRVLALAALMLGLLHPPALQALEMALNCGGNTFISETGITYVADRAYTVENGFGYTNGGAASNWHPIGGADTDSAHYSTLRSNFIEYRFDVPNGDYLLRIRTAEHEKHGPGERIWWIWSEGHTVIDSVDIFAEVGRDFAIDYQFHMTVTDGQLNVYGGSYAAAVILSGIAVVSRQPDSQPPATPGDFQILDSYREINLNWDPPADDDLAGYRIYRATAPGGPYTQIKERLDLVSRYIDRGLDPAETYYYYMKAVDVYGNVGAPTAILSISPLDPFNSELRTYELTVDPADILLMNLNFAENYYVPCILDWDGQQWTDVRIRYKGSFVRSLFKKSYKLNFTDTNLMEDRELVHLNSEVDDPYLTRNYMTIRAHKLAGSEAVDSQFFLCFLNDRFLGLYHDLEQYDEHYLDKRPWLDRGANLYKAEDGATLEYLPNINDYEIYYDKTTNEAEYDWTDLSDLTFAIDTSPDEDLFSELAGLIDLEAMYTYYATQLILQNLNFEDHNYYLYHDLDLNKWTFLPWDTSFTWGNLGGFSLATTYLRPPSYGTQDNRLLERIFDNDFMRRRYLDRALWLMNTDLSSAVRDSLILDAYNQIIEAGQRDWNKWLWENNDVFVNQLTTMTAWSANRENYLRSHIPVYRQDPEIYVNEFMASNNTTISDDFGEFDDWIEIYNSTPEPISLQGYYLTDDLTWGSKWAFPNTILEPYGRLILWADGQPQQGSLHTNFQLSTWGEEIGVFHYDVQMGLQPVDALGFGEQSSDISYARRCDGSVTWEFQAEPTPNGPNCEISDAPEPAAGALTGACLEIGGLHPFLERGIFSLNLPRTTSATLAIHDVTGRRIRTLIDGPVAEGPQKVTWDGRNQQGAQVAPGLYWALLQTPDRRESVKFILLHP</sequence>
<dbReference type="InterPro" id="IPR013783">
    <property type="entry name" value="Ig-like_fold"/>
</dbReference>
<accession>A0A948RTR0</accession>
<dbReference type="Gene3D" id="2.60.120.430">
    <property type="entry name" value="Galactose-binding lectin"/>
    <property type="match status" value="1"/>
</dbReference>
<organism evidence="3 4">
    <name type="scientific">Eiseniibacteriota bacterium</name>
    <dbReference type="NCBI Taxonomy" id="2212470"/>
    <lineage>
        <taxon>Bacteria</taxon>
        <taxon>Candidatus Eiseniibacteriota</taxon>
    </lineage>
</organism>
<dbReference type="PANTHER" id="PTHR40050:SF1">
    <property type="entry name" value="INNER SPORE COAT PROTEIN H"/>
    <property type="match status" value="1"/>
</dbReference>
<dbReference type="CDD" id="cd00063">
    <property type="entry name" value="FN3"/>
    <property type="match status" value="1"/>
</dbReference>
<protein>
    <submittedName>
        <fullName evidence="3">CotH kinase family protein</fullName>
    </submittedName>
</protein>
<dbReference type="Pfam" id="PF08757">
    <property type="entry name" value="CotH"/>
    <property type="match status" value="1"/>
</dbReference>
<dbReference type="Proteomes" id="UP000777784">
    <property type="component" value="Unassembled WGS sequence"/>
</dbReference>
<dbReference type="InterPro" id="IPR014867">
    <property type="entry name" value="Spore_coat_CotH_CotH2/3/7"/>
</dbReference>
<evidence type="ECO:0000313" key="3">
    <source>
        <dbReference type="EMBL" id="MBU2690845.1"/>
    </source>
</evidence>
<evidence type="ECO:0000259" key="2">
    <source>
        <dbReference type="PROSITE" id="PS51841"/>
    </source>
</evidence>
<dbReference type="EMBL" id="JAHJDP010000038">
    <property type="protein sequence ID" value="MBU2690845.1"/>
    <property type="molecule type" value="Genomic_DNA"/>
</dbReference>
<evidence type="ECO:0000259" key="1">
    <source>
        <dbReference type="PROSITE" id="PS50853"/>
    </source>
</evidence>